<dbReference type="Pfam" id="PF00582">
    <property type="entry name" value="Usp"/>
    <property type="match status" value="1"/>
</dbReference>
<name>A0A8D4UUM8_9FIRM</name>
<dbReference type="AlphaFoldDB" id="A0A8D4UUM8"/>
<proteinExistence type="inferred from homology"/>
<evidence type="ECO:0000256" key="2">
    <source>
        <dbReference type="PIRNR" id="PIRNR006276"/>
    </source>
</evidence>
<accession>A0A8D4UUM8</accession>
<dbReference type="SUPFAM" id="SSF52402">
    <property type="entry name" value="Adenine nucleotide alpha hydrolases-like"/>
    <property type="match status" value="1"/>
</dbReference>
<dbReference type="PANTHER" id="PTHR46268">
    <property type="entry name" value="STRESS RESPONSE PROTEIN NHAX"/>
    <property type="match status" value="1"/>
</dbReference>
<dbReference type="PANTHER" id="PTHR46268:SF6">
    <property type="entry name" value="UNIVERSAL STRESS PROTEIN UP12"/>
    <property type="match status" value="1"/>
</dbReference>
<feature type="domain" description="UspA" evidence="3">
    <location>
        <begin position="6"/>
        <end position="145"/>
    </location>
</feature>
<dbReference type="GO" id="GO:0005737">
    <property type="term" value="C:cytoplasm"/>
    <property type="evidence" value="ECO:0007669"/>
    <property type="project" value="UniProtKB-SubCell"/>
</dbReference>
<keyword evidence="2" id="KW-0963">Cytoplasm</keyword>
<dbReference type="PIRSF" id="PIRSF006276">
    <property type="entry name" value="UspA"/>
    <property type="match status" value="1"/>
</dbReference>
<dbReference type="Proteomes" id="UP000320585">
    <property type="component" value="Chromosome"/>
</dbReference>
<dbReference type="OrthoDB" id="9789668at2"/>
<dbReference type="EMBL" id="AP019697">
    <property type="protein sequence ID" value="BBK25305.1"/>
    <property type="molecule type" value="Genomic_DNA"/>
</dbReference>
<dbReference type="Gene3D" id="3.40.50.620">
    <property type="entry name" value="HUPs"/>
    <property type="match status" value="1"/>
</dbReference>
<reference evidence="5" key="1">
    <citation type="submission" date="2019-05" db="EMBL/GenBank/DDBJ databases">
        <title>Complete genome sequencing of Dialister sp. strain 5BBH33.</title>
        <authorList>
            <person name="Sakamoto M."/>
            <person name="Murakami T."/>
            <person name="Mori H."/>
        </authorList>
    </citation>
    <scope>NUCLEOTIDE SEQUENCE [LARGE SCALE GENOMIC DNA]</scope>
    <source>
        <strain evidence="5">5BBH33</strain>
    </source>
</reference>
<comment type="similarity">
    <text evidence="1 2">Belongs to the universal stress protein A family.</text>
</comment>
<protein>
    <recommendedName>
        <fullName evidence="2">Universal stress protein</fullName>
    </recommendedName>
</protein>
<evidence type="ECO:0000313" key="5">
    <source>
        <dbReference type="Proteomes" id="UP000320585"/>
    </source>
</evidence>
<sequence>MIIMEIKTILIPVDGSEPAENAFRYGVGLAEENGATIVLLHVLDANETYYATNRVMLAGGMLDERKETAQRVMDQMKSQVPEGITCKTVIAAGVPGETACRTAKEENADLIVVGNSGKGAISSFVMGSVSRYIIHHVHCPVLVVK</sequence>
<evidence type="ECO:0000259" key="3">
    <source>
        <dbReference type="Pfam" id="PF00582"/>
    </source>
</evidence>
<evidence type="ECO:0000313" key="4">
    <source>
        <dbReference type="EMBL" id="BBK25305.1"/>
    </source>
</evidence>
<evidence type="ECO:0000256" key="1">
    <source>
        <dbReference type="ARBA" id="ARBA00008791"/>
    </source>
</evidence>
<dbReference type="InterPro" id="IPR006016">
    <property type="entry name" value="UspA"/>
</dbReference>
<dbReference type="PRINTS" id="PR01438">
    <property type="entry name" value="UNVRSLSTRESS"/>
</dbReference>
<comment type="subcellular location">
    <subcellularLocation>
        <location evidence="2">Cytoplasm</location>
    </subcellularLocation>
</comment>
<organism evidence="4 5">
    <name type="scientific">Dialister hominis</name>
    <dbReference type="NCBI Taxonomy" id="2582419"/>
    <lineage>
        <taxon>Bacteria</taxon>
        <taxon>Bacillati</taxon>
        <taxon>Bacillota</taxon>
        <taxon>Negativicutes</taxon>
        <taxon>Veillonellales</taxon>
        <taxon>Veillonellaceae</taxon>
        <taxon>Dialister</taxon>
    </lineage>
</organism>
<gene>
    <name evidence="4" type="ORF">Dia5BBH33_12400</name>
</gene>
<dbReference type="InterPro" id="IPR006015">
    <property type="entry name" value="Universal_stress_UspA"/>
</dbReference>
<dbReference type="InterPro" id="IPR014729">
    <property type="entry name" value="Rossmann-like_a/b/a_fold"/>
</dbReference>
<dbReference type="KEGG" id="dho:Dia5BBH33_12400"/>
<keyword evidence="5" id="KW-1185">Reference proteome</keyword>
<dbReference type="CDD" id="cd23659">
    <property type="entry name" value="USP_At3g01520-like"/>
    <property type="match status" value="1"/>
</dbReference>